<dbReference type="EMBL" id="JAGDFM010000011">
    <property type="protein sequence ID" value="KAG7392409.1"/>
    <property type="molecule type" value="Genomic_DNA"/>
</dbReference>
<keyword evidence="2" id="KW-1185">Reference proteome</keyword>
<dbReference type="Proteomes" id="UP000694044">
    <property type="component" value="Unassembled WGS sequence"/>
</dbReference>
<organism evidence="1 2">
    <name type="scientific">Phytophthora pseudosyringae</name>
    <dbReference type="NCBI Taxonomy" id="221518"/>
    <lineage>
        <taxon>Eukaryota</taxon>
        <taxon>Sar</taxon>
        <taxon>Stramenopiles</taxon>
        <taxon>Oomycota</taxon>
        <taxon>Peronosporomycetes</taxon>
        <taxon>Peronosporales</taxon>
        <taxon>Peronosporaceae</taxon>
        <taxon>Phytophthora</taxon>
    </lineage>
</organism>
<protein>
    <submittedName>
        <fullName evidence="1">Uncharacterized protein</fullName>
    </submittedName>
</protein>
<evidence type="ECO:0000313" key="1">
    <source>
        <dbReference type="EMBL" id="KAG7392409.1"/>
    </source>
</evidence>
<reference evidence="1" key="1">
    <citation type="submission" date="2021-02" db="EMBL/GenBank/DDBJ databases">
        <authorList>
            <person name="Palmer J.M."/>
        </authorList>
    </citation>
    <scope>NUCLEOTIDE SEQUENCE</scope>
    <source>
        <strain evidence="1">SCRP734</strain>
    </source>
</reference>
<accession>A0A8T1WL13</accession>
<dbReference type="AlphaFoldDB" id="A0A8T1WL13"/>
<name>A0A8T1WL13_9STRA</name>
<gene>
    <name evidence="1" type="ORF">PHYPSEUDO_000817</name>
</gene>
<comment type="caution">
    <text evidence="1">The sequence shown here is derived from an EMBL/GenBank/DDBJ whole genome shotgun (WGS) entry which is preliminary data.</text>
</comment>
<sequence>MYQDRQCIVQATDVVIERKDKIFFSAANTFESIQTAQKLVNVLTKDAESGGFGFAKASTQACPGALYLHARKFVCSLIDLHCFLTACCPPHGRVLGIVNVLEDKQELVHVLGPSRRVWIQLSSRLSRGAQVLARTGSSSTGRDVSWANRGLEPLHVVNRRACGAIGDDEGCLLTSGRVQCIDWD</sequence>
<proteinExistence type="predicted"/>
<evidence type="ECO:0000313" key="2">
    <source>
        <dbReference type="Proteomes" id="UP000694044"/>
    </source>
</evidence>